<evidence type="ECO:0000256" key="1">
    <source>
        <dbReference type="ARBA" id="ARBA00009179"/>
    </source>
</evidence>
<name>A0A438IJH5_VITVI</name>
<dbReference type="Gene3D" id="3.30.750.44">
    <property type="match status" value="2"/>
</dbReference>
<keyword evidence="4" id="KW-0720">Serine protease</keyword>
<evidence type="ECO:0000259" key="5">
    <source>
        <dbReference type="PROSITE" id="PS50106"/>
    </source>
</evidence>
<organism evidence="6 7">
    <name type="scientific">Vitis vinifera</name>
    <name type="common">Grape</name>
    <dbReference type="NCBI Taxonomy" id="29760"/>
    <lineage>
        <taxon>Eukaryota</taxon>
        <taxon>Viridiplantae</taxon>
        <taxon>Streptophyta</taxon>
        <taxon>Embryophyta</taxon>
        <taxon>Tracheophyta</taxon>
        <taxon>Spermatophyta</taxon>
        <taxon>Magnoliopsida</taxon>
        <taxon>eudicotyledons</taxon>
        <taxon>Gunneridae</taxon>
        <taxon>Pentapetalae</taxon>
        <taxon>rosids</taxon>
        <taxon>Vitales</taxon>
        <taxon>Vitaceae</taxon>
        <taxon>Viteae</taxon>
        <taxon>Vitis</taxon>
    </lineage>
</organism>
<feature type="domain" description="PDZ" evidence="5">
    <location>
        <begin position="159"/>
        <end position="233"/>
    </location>
</feature>
<accession>A0A438IJH5</accession>
<reference evidence="6 7" key="1">
    <citation type="journal article" date="2018" name="PLoS Genet.">
        <title>Population sequencing reveals clonal diversity and ancestral inbreeding in the grapevine cultivar Chardonnay.</title>
        <authorList>
            <person name="Roach M.J."/>
            <person name="Johnson D.L."/>
            <person name="Bohlmann J."/>
            <person name="van Vuuren H.J."/>
            <person name="Jones S.J."/>
            <person name="Pretorius I.S."/>
            <person name="Schmidt S.A."/>
            <person name="Borneman A.R."/>
        </authorList>
    </citation>
    <scope>NUCLEOTIDE SEQUENCE [LARGE SCALE GENOMIC DNA]</scope>
    <source>
        <strain evidence="7">cv. Chardonnay</strain>
        <tissue evidence="6">Leaf</tissue>
    </source>
</reference>
<dbReference type="SMART" id="SM00228">
    <property type="entry name" value="PDZ"/>
    <property type="match status" value="1"/>
</dbReference>
<dbReference type="InterPro" id="IPR001478">
    <property type="entry name" value="PDZ"/>
</dbReference>
<keyword evidence="2" id="KW-0645">Protease</keyword>
<dbReference type="Pfam" id="PF17820">
    <property type="entry name" value="PDZ_6"/>
    <property type="match status" value="1"/>
</dbReference>
<dbReference type="Gene3D" id="2.30.42.10">
    <property type="match status" value="1"/>
</dbReference>
<dbReference type="InterPro" id="IPR041489">
    <property type="entry name" value="PDZ_6"/>
</dbReference>
<gene>
    <name evidence="6" type="primary">CTPA2_1</name>
    <name evidence="6" type="ORF">CK203_026015</name>
</gene>
<comment type="caution">
    <text evidence="6">The sequence shown here is derived from an EMBL/GenBank/DDBJ whole genome shotgun (WGS) entry which is preliminary data.</text>
</comment>
<evidence type="ECO:0000313" key="7">
    <source>
        <dbReference type="Proteomes" id="UP000288805"/>
    </source>
</evidence>
<keyword evidence="3" id="KW-0378">Hydrolase</keyword>
<dbReference type="Proteomes" id="UP000288805">
    <property type="component" value="Unassembled WGS sequence"/>
</dbReference>
<dbReference type="PROSITE" id="PS50106">
    <property type="entry name" value="PDZ"/>
    <property type="match status" value="1"/>
</dbReference>
<sequence>MEALGGFAAASLSPPPPHYSTILQTPPWKSLPQRIGQPRLWSPLLCISKNVSYGLRPKLRKYTARLQKELNCSEKFKHHVSVHFVRLVVGVMLVMSVSVGVSRTPSWALTEENLLFLEAWRTIDRAYVDKTFNGQNMAIKKMLATLDDPFTRFLEPDKFKSLRSGTQGALTGVGLSIGYPTGFDGSPAGLLVISATPGGPASRAGILSGDVILTIDGTSTETMGIYDAAERLQGPEGSSVELTIRSGPEVKRLSLMRERVSLNPVKSRLCKMPGLGKDSPKIGYIKLASFNQNASGEHSLLLPVWA</sequence>
<dbReference type="GO" id="GO:0006508">
    <property type="term" value="P:proteolysis"/>
    <property type="evidence" value="ECO:0007669"/>
    <property type="project" value="UniProtKB-KW"/>
</dbReference>
<evidence type="ECO:0000256" key="3">
    <source>
        <dbReference type="ARBA" id="ARBA00022801"/>
    </source>
</evidence>
<dbReference type="CDD" id="cd06782">
    <property type="entry name" value="cpPDZ_CPP-like"/>
    <property type="match status" value="1"/>
</dbReference>
<dbReference type="FunFam" id="2.30.42.10:FF:000063">
    <property type="entry name" value="Peptidase, S41 family"/>
    <property type="match status" value="1"/>
</dbReference>
<dbReference type="PANTHER" id="PTHR32060">
    <property type="entry name" value="TAIL-SPECIFIC PROTEASE"/>
    <property type="match status" value="1"/>
</dbReference>
<evidence type="ECO:0000256" key="2">
    <source>
        <dbReference type="ARBA" id="ARBA00022670"/>
    </source>
</evidence>
<evidence type="ECO:0000256" key="4">
    <source>
        <dbReference type="ARBA" id="ARBA00022825"/>
    </source>
</evidence>
<dbReference type="AlphaFoldDB" id="A0A438IJH5"/>
<dbReference type="InterPro" id="IPR036034">
    <property type="entry name" value="PDZ_sf"/>
</dbReference>
<proteinExistence type="inferred from homology"/>
<protein>
    <submittedName>
        <fullName evidence="6">Carboxyl-terminal-processing peptidase 2, chloroplastic</fullName>
    </submittedName>
</protein>
<comment type="similarity">
    <text evidence="1">Belongs to the peptidase S41A family.</text>
</comment>
<dbReference type="GO" id="GO:0008236">
    <property type="term" value="F:serine-type peptidase activity"/>
    <property type="evidence" value="ECO:0007669"/>
    <property type="project" value="UniProtKB-KW"/>
</dbReference>
<dbReference type="SUPFAM" id="SSF50156">
    <property type="entry name" value="PDZ domain-like"/>
    <property type="match status" value="1"/>
</dbReference>
<evidence type="ECO:0000313" key="6">
    <source>
        <dbReference type="EMBL" id="RVW96861.1"/>
    </source>
</evidence>
<dbReference type="PANTHER" id="PTHR32060:SF7">
    <property type="entry name" value="CARBOXYL-TERMINAL-PROCESSING PEPTIDASE 2, CHLOROPLASTIC"/>
    <property type="match status" value="1"/>
</dbReference>
<dbReference type="EMBL" id="QGNW01000105">
    <property type="protein sequence ID" value="RVW96861.1"/>
    <property type="molecule type" value="Genomic_DNA"/>
</dbReference>